<dbReference type="RefSeq" id="WP_067062984.1">
    <property type="nucleotide sequence ID" value="NZ_CP014699.1"/>
</dbReference>
<keyword evidence="8" id="KW-0808">Transferase</keyword>
<dbReference type="SUPFAM" id="SSF53795">
    <property type="entry name" value="PEP carboxykinase-like"/>
    <property type="match status" value="1"/>
</dbReference>
<evidence type="ECO:0000313" key="9">
    <source>
        <dbReference type="Proteomes" id="UP000077317"/>
    </source>
</evidence>
<dbReference type="EMBL" id="CP014699">
    <property type="protein sequence ID" value="AND79648.1"/>
    <property type="molecule type" value="Genomic_DNA"/>
</dbReference>
<keyword evidence="9" id="KW-1185">Reference proteome</keyword>
<dbReference type="UniPathway" id="UPA00138"/>
<evidence type="ECO:0000256" key="7">
    <source>
        <dbReference type="ARBA" id="ARBA00047371"/>
    </source>
</evidence>
<evidence type="ECO:0000256" key="2">
    <source>
        <dbReference type="ARBA" id="ARBA00006052"/>
    </source>
</evidence>
<evidence type="ECO:0000256" key="6">
    <source>
        <dbReference type="ARBA" id="ARBA00023239"/>
    </source>
</evidence>
<gene>
    <name evidence="8" type="ORF">A0O21_06240</name>
</gene>
<dbReference type="InterPro" id="IPR001272">
    <property type="entry name" value="PEP_carboxykinase_ATP"/>
</dbReference>
<sequence>MVTRKQFSPEEMSKDSSYFSPLKTIVETAFYENQVIPIKTLEEAYQLASVAAGTVVLDMPVIHTKELGLPSYARVLLTNSGAIVGRTAKARRIYGRDSEEDERLLTIARSAVYQSHKRKFYKADAIVGLDETFMARAHLMVPEEEINNLYSWLLNFQILDEEFKNRLKVSKQYEEDDIFVFFDPKWSHPDYPDGLAYFDTRHNCVIILGLNYFGELKKATLTLAWGTAARNGYVACHGGLKIFKQKQGKKDNKNYVASFFGLSGSGKSTLTHAKHGNKYDIKVLHDDAFIISVKDGSSVALEPAYFDKTNDYPTGHPEQDYFVTVQNCGVTMDENRRKKLVTEDIRNGNGRTVKSRFATPNRVDRINEPINAIFWIMKDDSLPPLVKINDPVVATTMGCTLMTKRSNAENISGARQSLVIEPFANPFRVYPLVEDYRKFLALFKAGVDCYIINTGQYMGRSIPKNISLNIIEQVVENKGTFKPFGPLNHFEYLDLDGYPVSRFDENYKQLIRERMQVRLNFLLSFNQDNPKTALPVSSISRLEDVIESLSKA</sequence>
<reference evidence="8 9" key="1">
    <citation type="journal article" date="2016" name="Int. J. Syst. Evol. Microbiol.">
        <title>Streptococcuspantholopis sp. nov., isolated from faeces of the Tibetan antelope (Pantholops hodgsonii).</title>
        <authorList>
            <person name="Bai X."/>
            <person name="Xiong Y."/>
            <person name="Lu S."/>
            <person name="Jin D."/>
            <person name="Lai X."/>
            <person name="Yang J."/>
            <person name="Niu L."/>
            <person name="Hu S."/>
            <person name="Meng X."/>
            <person name="Pu J."/>
            <person name="Ye C."/>
            <person name="Xu J."/>
        </authorList>
    </citation>
    <scope>NUCLEOTIDE SEQUENCE [LARGE SCALE GENOMIC DNA]</scope>
    <source>
        <strain evidence="8 9">TA 26</strain>
    </source>
</reference>
<evidence type="ECO:0000256" key="1">
    <source>
        <dbReference type="ARBA" id="ARBA00004742"/>
    </source>
</evidence>
<comment type="similarity">
    <text evidence="2">Belongs to the phosphoenolpyruvate carboxykinase (ATP) family.</text>
</comment>
<dbReference type="EC" id="4.1.1.49" evidence="3"/>
<dbReference type="GO" id="GO:0006094">
    <property type="term" value="P:gluconeogenesis"/>
    <property type="evidence" value="ECO:0007669"/>
    <property type="project" value="UniProtKB-UniPathway"/>
</dbReference>
<evidence type="ECO:0000256" key="3">
    <source>
        <dbReference type="ARBA" id="ARBA00012363"/>
    </source>
</evidence>
<dbReference type="InterPro" id="IPR013035">
    <property type="entry name" value="PEP_carboxykinase_C"/>
</dbReference>
<keyword evidence="5" id="KW-0067">ATP-binding</keyword>
<protein>
    <recommendedName>
        <fullName evidence="3">phosphoenolpyruvate carboxykinase (ATP)</fullName>
        <ecNumber evidence="3">4.1.1.49</ecNumber>
    </recommendedName>
</protein>
<evidence type="ECO:0000313" key="8">
    <source>
        <dbReference type="EMBL" id="AND79648.1"/>
    </source>
</evidence>
<dbReference type="GO" id="GO:0016301">
    <property type="term" value="F:kinase activity"/>
    <property type="evidence" value="ECO:0007669"/>
    <property type="project" value="UniProtKB-KW"/>
</dbReference>
<dbReference type="OrthoDB" id="9806325at2"/>
<dbReference type="Gene3D" id="3.90.228.20">
    <property type="match status" value="2"/>
</dbReference>
<organism evidence="8 9">
    <name type="scientific">Streptococcus pantholopis</name>
    <dbReference type="NCBI Taxonomy" id="1811193"/>
    <lineage>
        <taxon>Bacteria</taxon>
        <taxon>Bacillati</taxon>
        <taxon>Bacillota</taxon>
        <taxon>Bacilli</taxon>
        <taxon>Lactobacillales</taxon>
        <taxon>Streptococcaceae</taxon>
        <taxon>Streptococcus</taxon>
    </lineage>
</organism>
<dbReference type="GO" id="GO:0005524">
    <property type="term" value="F:ATP binding"/>
    <property type="evidence" value="ECO:0007669"/>
    <property type="project" value="UniProtKB-KW"/>
</dbReference>
<keyword evidence="8" id="KW-0670">Pyruvate</keyword>
<dbReference type="InterPro" id="IPR008210">
    <property type="entry name" value="PEP_carboxykinase_N"/>
</dbReference>
<dbReference type="KEGG" id="spat:A0O21_06240"/>
<evidence type="ECO:0000256" key="4">
    <source>
        <dbReference type="ARBA" id="ARBA00022741"/>
    </source>
</evidence>
<dbReference type="Pfam" id="PF01293">
    <property type="entry name" value="PEPCK_ATP"/>
    <property type="match status" value="1"/>
</dbReference>
<keyword evidence="8" id="KW-0418">Kinase</keyword>
<evidence type="ECO:0000256" key="5">
    <source>
        <dbReference type="ARBA" id="ARBA00022840"/>
    </source>
</evidence>
<comment type="catalytic activity">
    <reaction evidence="7">
        <text>oxaloacetate + ATP = phosphoenolpyruvate + ADP + CO2</text>
        <dbReference type="Rhea" id="RHEA:18617"/>
        <dbReference type="ChEBI" id="CHEBI:16452"/>
        <dbReference type="ChEBI" id="CHEBI:16526"/>
        <dbReference type="ChEBI" id="CHEBI:30616"/>
        <dbReference type="ChEBI" id="CHEBI:58702"/>
        <dbReference type="ChEBI" id="CHEBI:456216"/>
        <dbReference type="EC" id="4.1.1.49"/>
    </reaction>
</comment>
<dbReference type="Gene3D" id="3.40.449.10">
    <property type="entry name" value="Phosphoenolpyruvate Carboxykinase, domain 1"/>
    <property type="match status" value="1"/>
</dbReference>
<comment type="pathway">
    <text evidence="1">Carbohydrate biosynthesis; gluconeogenesis.</text>
</comment>
<dbReference type="SUPFAM" id="SSF68923">
    <property type="entry name" value="PEP carboxykinase N-terminal domain"/>
    <property type="match status" value="1"/>
</dbReference>
<dbReference type="STRING" id="1811193.A0O21_06240"/>
<dbReference type="GO" id="GO:0004612">
    <property type="term" value="F:phosphoenolpyruvate carboxykinase (ATP) activity"/>
    <property type="evidence" value="ECO:0007669"/>
    <property type="project" value="UniProtKB-EC"/>
</dbReference>
<dbReference type="Proteomes" id="UP000077317">
    <property type="component" value="Chromosome"/>
</dbReference>
<reference evidence="9" key="2">
    <citation type="submission" date="2016-03" db="EMBL/GenBank/DDBJ databases">
        <title>Streptococcus antelopensis sp. nov., isolated from the feces of the Tibetan antelope (Pantholops hodgsonii) in Hoh Xil National Nature Reserve, Qinghai, China.</title>
        <authorList>
            <person name="Bai X."/>
        </authorList>
    </citation>
    <scope>NUCLEOTIDE SEQUENCE [LARGE SCALE GENOMIC DNA]</scope>
    <source>
        <strain evidence="9">TA 26</strain>
    </source>
</reference>
<keyword evidence="6" id="KW-0456">Lyase</keyword>
<proteinExistence type="inferred from homology"/>
<keyword evidence="4" id="KW-0547">Nucleotide-binding</keyword>
<name>A0A172Q879_9STRE</name>
<accession>A0A172Q879</accession>
<dbReference type="AlphaFoldDB" id="A0A172Q879"/>